<gene>
    <name evidence="1" type="ordered locus">Sfum_2009</name>
</gene>
<organism evidence="1 2">
    <name type="scientific">Syntrophobacter fumaroxidans (strain DSM 10017 / MPOB)</name>
    <dbReference type="NCBI Taxonomy" id="335543"/>
    <lineage>
        <taxon>Bacteria</taxon>
        <taxon>Pseudomonadati</taxon>
        <taxon>Thermodesulfobacteriota</taxon>
        <taxon>Syntrophobacteria</taxon>
        <taxon>Syntrophobacterales</taxon>
        <taxon>Syntrophobacteraceae</taxon>
        <taxon>Syntrophobacter</taxon>
    </lineage>
</organism>
<reference evidence="1 2" key="1">
    <citation type="submission" date="2006-10" db="EMBL/GenBank/DDBJ databases">
        <title>Complete sequence of Syntrophobacter fumaroxidans MPOB.</title>
        <authorList>
            <consortium name="US DOE Joint Genome Institute"/>
            <person name="Copeland A."/>
            <person name="Lucas S."/>
            <person name="Lapidus A."/>
            <person name="Barry K."/>
            <person name="Detter J.C."/>
            <person name="Glavina del Rio T."/>
            <person name="Hammon N."/>
            <person name="Israni S."/>
            <person name="Pitluck S."/>
            <person name="Goltsman E.G."/>
            <person name="Martinez M."/>
            <person name="Schmutz J."/>
            <person name="Larimer F."/>
            <person name="Land M."/>
            <person name="Hauser L."/>
            <person name="Kyrpides N."/>
            <person name="Kim E."/>
            <person name="Boone D.R."/>
            <person name="Brockman F."/>
            <person name="Culley D."/>
            <person name="Ferry J."/>
            <person name="Gunsalus R."/>
            <person name="McInerney M.J."/>
            <person name="Morrison M."/>
            <person name="Plugge C."/>
            <person name="Rohlin L."/>
            <person name="Scholten J."/>
            <person name="Sieber J."/>
            <person name="Stams A.J.M."/>
            <person name="Worm P."/>
            <person name="Henstra A.M."/>
            <person name="Richardson P."/>
        </authorList>
    </citation>
    <scope>NUCLEOTIDE SEQUENCE [LARGE SCALE GENOMIC DNA]</scope>
    <source>
        <strain evidence="2">DSM 10017 / MPOB</strain>
    </source>
</reference>
<dbReference type="EMBL" id="CP000478">
    <property type="protein sequence ID" value="ABK17692.1"/>
    <property type="molecule type" value="Genomic_DNA"/>
</dbReference>
<dbReference type="HOGENOM" id="CLU_1577721_0_0_7"/>
<evidence type="ECO:0000313" key="1">
    <source>
        <dbReference type="EMBL" id="ABK17692.1"/>
    </source>
</evidence>
<evidence type="ECO:0000313" key="2">
    <source>
        <dbReference type="Proteomes" id="UP000001784"/>
    </source>
</evidence>
<dbReference type="KEGG" id="sfu:Sfum_2009"/>
<dbReference type="Proteomes" id="UP000001784">
    <property type="component" value="Chromosome"/>
</dbReference>
<protein>
    <submittedName>
        <fullName evidence="1">Uncharacterized protein</fullName>
    </submittedName>
</protein>
<name>A0LJU0_SYNFM</name>
<keyword evidence="2" id="KW-1185">Reference proteome</keyword>
<dbReference type="RefSeq" id="WP_011698862.1">
    <property type="nucleotide sequence ID" value="NC_008554.1"/>
</dbReference>
<proteinExistence type="predicted"/>
<dbReference type="AlphaFoldDB" id="A0LJU0"/>
<accession>A0LJU0</accession>
<sequence length="169" mass="18306" precursor="true">MKALRSRNSLWSLMVLLLAMAFLAGIRGTTAAAQAKRLDSKAVNPVTIGRDGPQSGRFTANELNVEYKYVFSGSNMQLSGSVRFASPIAANYSVVRTFELGLILADAQGNVLHRQMLTTSYDNNVNDAIPFTHTVLVPPQATVMVFSYSGQAYGPGSSPTNFWLDPVTK</sequence>
<dbReference type="InParanoid" id="A0LJU0"/>